<evidence type="ECO:0000313" key="4">
    <source>
        <dbReference type="Proteomes" id="UP000199820"/>
    </source>
</evidence>
<keyword evidence="2" id="KW-0732">Signal</keyword>
<evidence type="ECO:0000256" key="2">
    <source>
        <dbReference type="SAM" id="SignalP"/>
    </source>
</evidence>
<dbReference type="EMBL" id="FOIL01000057">
    <property type="protein sequence ID" value="SET87027.1"/>
    <property type="molecule type" value="Genomic_DNA"/>
</dbReference>
<dbReference type="OrthoDB" id="2066727at2"/>
<name>A0A1I0HS96_9FIRM</name>
<feature type="region of interest" description="Disordered" evidence="1">
    <location>
        <begin position="25"/>
        <end position="64"/>
    </location>
</feature>
<keyword evidence="4" id="KW-1185">Reference proteome</keyword>
<reference evidence="3 4" key="1">
    <citation type="submission" date="2016-10" db="EMBL/GenBank/DDBJ databases">
        <authorList>
            <person name="de Groot N.N."/>
        </authorList>
    </citation>
    <scope>NUCLEOTIDE SEQUENCE [LARGE SCALE GENOMIC DNA]</scope>
    <source>
        <strain evidence="3 4">KH1P1</strain>
    </source>
</reference>
<dbReference type="STRING" id="1526.SAMN02910262_02216"/>
<proteinExistence type="predicted"/>
<sequence length="310" mass="34076">MKKRKKWLVPVLGLVLAGVILANGGSSKKKSVVSSDGKTETVDSTAANPEEGSDSGENTKTPEKVTIEEQVLVDHEGVKITALGYETDEIWGDGVKLLIENHSDKKIMVGCSALIVNDCMISDLFACEVAPGKKANETMHLSSKELKAAGIDTVGQIEIYFHIYESDNISNRYNPDCVTIKTSAYDQMDTTIDAAGTELYNENGIRIVGKTVDENSFWGKSILVYCENTSGKNVTIHVDDLSINGFMMKPYFSTTVYNGKKSLDDITLMKSDLEKNNITEIQDVELKFRITDADSYKTIAESKPITFQAQ</sequence>
<evidence type="ECO:0008006" key="5">
    <source>
        <dbReference type="Google" id="ProtNLM"/>
    </source>
</evidence>
<evidence type="ECO:0000256" key="1">
    <source>
        <dbReference type="SAM" id="MobiDB-lite"/>
    </source>
</evidence>
<organism evidence="3 4">
    <name type="scientific">[Clostridium] aminophilum</name>
    <dbReference type="NCBI Taxonomy" id="1526"/>
    <lineage>
        <taxon>Bacteria</taxon>
        <taxon>Bacillati</taxon>
        <taxon>Bacillota</taxon>
        <taxon>Clostridia</taxon>
        <taxon>Lachnospirales</taxon>
        <taxon>Lachnospiraceae</taxon>
    </lineage>
</organism>
<dbReference type="AlphaFoldDB" id="A0A1I0HS96"/>
<feature type="signal peptide" evidence="2">
    <location>
        <begin position="1"/>
        <end position="22"/>
    </location>
</feature>
<protein>
    <recommendedName>
        <fullName evidence="5">DUF4352 domain-containing protein</fullName>
    </recommendedName>
</protein>
<gene>
    <name evidence="3" type="ORF">SAMN04487771_10579</name>
</gene>
<dbReference type="Proteomes" id="UP000199820">
    <property type="component" value="Unassembled WGS sequence"/>
</dbReference>
<accession>A0A1I0HS96</accession>
<dbReference type="eggNOG" id="ENOG5031340">
    <property type="taxonomic scope" value="Bacteria"/>
</dbReference>
<evidence type="ECO:0000313" key="3">
    <source>
        <dbReference type="EMBL" id="SET87027.1"/>
    </source>
</evidence>
<feature type="chain" id="PRO_5038770063" description="DUF4352 domain-containing protein" evidence="2">
    <location>
        <begin position="23"/>
        <end position="310"/>
    </location>
</feature>
<dbReference type="RefSeq" id="WP_074650300.1">
    <property type="nucleotide sequence ID" value="NZ_FOIL01000057.1"/>
</dbReference>